<accession>A0AA49FM36</accession>
<proteinExistence type="predicted"/>
<dbReference type="InterPro" id="IPR018392">
    <property type="entry name" value="LysM"/>
</dbReference>
<dbReference type="InterPro" id="IPR057840">
    <property type="entry name" value="FimV_N"/>
</dbReference>
<dbReference type="Proteomes" id="UP001234916">
    <property type="component" value="Chromosome"/>
</dbReference>
<keyword evidence="1" id="KW-0175">Coiled coil</keyword>
<evidence type="ECO:0000256" key="2">
    <source>
        <dbReference type="SAM" id="MobiDB-lite"/>
    </source>
</evidence>
<dbReference type="InterPro" id="IPR020011">
    <property type="entry name" value="FimV_C"/>
</dbReference>
<dbReference type="NCBIfam" id="TIGR03504">
    <property type="entry name" value="FimV_Cterm"/>
    <property type="match status" value="1"/>
</dbReference>
<feature type="coiled-coil region" evidence="1">
    <location>
        <begin position="366"/>
        <end position="393"/>
    </location>
</feature>
<feature type="region of interest" description="Disordered" evidence="2">
    <location>
        <begin position="393"/>
        <end position="434"/>
    </location>
</feature>
<dbReference type="Gene3D" id="3.10.350.10">
    <property type="entry name" value="LysM domain"/>
    <property type="match status" value="1"/>
</dbReference>
<dbReference type="AlphaFoldDB" id="A0AA49FM36"/>
<dbReference type="PROSITE" id="PS51782">
    <property type="entry name" value="LYSM"/>
    <property type="match status" value="1"/>
</dbReference>
<dbReference type="NCBIfam" id="TIGR03505">
    <property type="entry name" value="FimV_core"/>
    <property type="match status" value="1"/>
</dbReference>
<evidence type="ECO:0000313" key="4">
    <source>
        <dbReference type="EMBL" id="WIM06596.1"/>
    </source>
</evidence>
<dbReference type="InterPro" id="IPR020012">
    <property type="entry name" value="LysM_FimV"/>
</dbReference>
<protein>
    <submittedName>
        <fullName evidence="4">Pilus assembly protein</fullName>
    </submittedName>
</protein>
<dbReference type="CDD" id="cd00118">
    <property type="entry name" value="LysM"/>
    <property type="match status" value="1"/>
</dbReference>
<name>A0AA49FM36_9PROT</name>
<reference evidence="4" key="1">
    <citation type="journal article" date="2023" name="Nat. Microbiol.">
        <title>Enrichment and characterization of a nitric oxide-reducing microbial community in a continuous bioreactor.</title>
        <authorList>
            <person name="Garrido-Amador P."/>
            <person name="Stortenbeker N."/>
            <person name="Wessels H.J.C.T."/>
            <person name="Speth D.R."/>
            <person name="Garcia-Heredia I."/>
            <person name="Kartal B."/>
        </authorList>
    </citation>
    <scope>NUCLEOTIDE SEQUENCE</scope>
    <source>
        <strain evidence="4">MAG1</strain>
    </source>
</reference>
<evidence type="ECO:0000256" key="1">
    <source>
        <dbReference type="SAM" id="Coils"/>
    </source>
</evidence>
<sequence>MFKSDKRSKLKAIVLAVSLVALPLGGQAAGLGKLTVLSPLGQPLQAELELTASREELSSLSARVASAEAFRQVGIEFAPVVASIRFVLDKRPDGQPFLRVISDRPVNDPFLDLLVELNWSSGRMVREYTFLLDPPEILQVPPPPVAMPEVKSEPAVAVPSAPAVPAGKVPELRATAPIDEKLLPKKTKAEEAMPADKPGGDEAASAVRVVKRGDTLGRIAAETRPAGVSLDQMLIALFSRNKDIFDGANMNRLRAGKILSIPDAEAAKAVEPGEARKIIVAHAADFDAYRKKLAAAAAIAELVREEAPPRQAVAGKIAPRVEEKVVPAPGKDKLEVSRTEVPKGAKDAGGRVAALEEDLVARNKALKEAGGRIAELEKNLGDLKKLAELKSQQGAELQKQAQAPAPEMKEPEPAPKKPPVAKQPSPPPGFIEENPELAFGGGGILLLLLGYLGYSVWRRKRGGSDMGPTSRITESELTSNSVFGSTGGQSVDTGASLQSDFSQAGAAAIDADEGVDPVAEADVYMAYGRDAQAEEILIDALKNDPTRHAIHLKLLEIYAARKSLKQFETLAGDIYGHTGGAGPDWEKAATMGRSLDPENPLYGGQPASPGGRVPADFGSTTIVVPPSEADKVRDTVTMPGELAQLTAAAVPPSVAPPPEETSAALDFDLDLGAPPESAAEAPSQSIEEVASLDFDLDLGASIEPTAPAAAAPAVESSGLDIDLELSETDSGKTIFPVETGAPVAGGDSIDFNFDLGEAVAAPIEEPAALPLDISAISLDLGGPGESHEAAEAESSSAPARELAAEPGISKAMGIAAGAPVSLVAEEEPAAQDNSEVATKLELAQAYEEMGDNDGARELLQEVLSEGSPRQQEIARAKLARLEG</sequence>
<dbReference type="Pfam" id="PF25800">
    <property type="entry name" value="FimV_N"/>
    <property type="match status" value="1"/>
</dbReference>
<dbReference type="InterPro" id="IPR038440">
    <property type="entry name" value="FimV_C_sf"/>
</dbReference>
<feature type="domain" description="LysM" evidence="3">
    <location>
        <begin position="206"/>
        <end position="261"/>
    </location>
</feature>
<gene>
    <name evidence="4" type="ORF">OHM77_04845</name>
</gene>
<dbReference type="InterPro" id="IPR036779">
    <property type="entry name" value="LysM_dom_sf"/>
</dbReference>
<evidence type="ECO:0000259" key="3">
    <source>
        <dbReference type="PROSITE" id="PS51782"/>
    </source>
</evidence>
<dbReference type="EMBL" id="CP107246">
    <property type="protein sequence ID" value="WIM06596.1"/>
    <property type="molecule type" value="Genomic_DNA"/>
</dbReference>
<organism evidence="4">
    <name type="scientific">Candidatus Nitricoxidivorans perseverans</name>
    <dbReference type="NCBI Taxonomy" id="2975601"/>
    <lineage>
        <taxon>Bacteria</taxon>
        <taxon>Pseudomonadati</taxon>
        <taxon>Pseudomonadota</taxon>
        <taxon>Betaproteobacteria</taxon>
        <taxon>Nitrosomonadales</taxon>
        <taxon>Sterolibacteriaceae</taxon>
        <taxon>Candidatus Nitricoxidivorans</taxon>
    </lineage>
</organism>
<feature type="region of interest" description="Disordered" evidence="2">
    <location>
        <begin position="590"/>
        <end position="618"/>
    </location>
</feature>
<dbReference type="Gene3D" id="1.20.58.2200">
    <property type="match status" value="1"/>
</dbReference>
<dbReference type="KEGG" id="npv:OHM77_04845"/>